<dbReference type="RefSeq" id="XP_040752825.1">
    <property type="nucleotide sequence ID" value="XM_040895873.1"/>
</dbReference>
<dbReference type="EMBL" id="MSFN02000003">
    <property type="protein sequence ID" value="PTU21433.1"/>
    <property type="molecule type" value="Genomic_DNA"/>
</dbReference>
<sequence length="132" mass="15404">MPVELFSNNANIIMPASRKNTDEELQSESNHKAQRACQQQKMELIKGKATELEAQERQKVYLEEERKKLEAQERKKVYLEEERKKLEKTNACYKEQIQQLGISIQQLEADNAHLLQENQILEEVNKLSYSAG</sequence>
<accession>A0A2T5LYT3</accession>
<evidence type="ECO:0000313" key="3">
    <source>
        <dbReference type="EMBL" id="PTU21433.1"/>
    </source>
</evidence>
<dbReference type="VEuPathDB" id="FungiDB:P175DRAFT_0492102"/>
<dbReference type="GeneID" id="63812755"/>
<reference evidence="3 4" key="1">
    <citation type="journal article" date="2018" name="Proc. Natl. Acad. Sci. U.S.A.">
        <title>Linking secondary metabolites to gene clusters through genome sequencing of six diverse Aspergillus species.</title>
        <authorList>
            <person name="Kaerboelling I."/>
            <person name="Vesth T.C."/>
            <person name="Frisvad J.C."/>
            <person name="Nybo J.L."/>
            <person name="Theobald S."/>
            <person name="Kuo A."/>
            <person name="Bowyer P."/>
            <person name="Matsuda Y."/>
            <person name="Mondo S."/>
            <person name="Lyhne E.K."/>
            <person name="Kogle M.E."/>
            <person name="Clum A."/>
            <person name="Lipzen A."/>
            <person name="Salamov A."/>
            <person name="Ngan C.Y."/>
            <person name="Daum C."/>
            <person name="Chiniquy J."/>
            <person name="Barry K."/>
            <person name="LaButti K."/>
            <person name="Haridas S."/>
            <person name="Simmons B.A."/>
            <person name="Magnuson J.K."/>
            <person name="Mortensen U.H."/>
            <person name="Larsen T.O."/>
            <person name="Grigoriev I.V."/>
            <person name="Baker S.E."/>
            <person name="Andersen M.R."/>
        </authorList>
    </citation>
    <scope>NUCLEOTIDE SEQUENCE [LARGE SCALE GENOMIC DNA]</scope>
    <source>
        <strain evidence="3 4">IBT 24754</strain>
    </source>
</reference>
<organism evidence="3 4">
    <name type="scientific">Aspergillus ochraceoroseus IBT 24754</name>
    <dbReference type="NCBI Taxonomy" id="1392256"/>
    <lineage>
        <taxon>Eukaryota</taxon>
        <taxon>Fungi</taxon>
        <taxon>Dikarya</taxon>
        <taxon>Ascomycota</taxon>
        <taxon>Pezizomycotina</taxon>
        <taxon>Eurotiomycetes</taxon>
        <taxon>Eurotiomycetidae</taxon>
        <taxon>Eurotiales</taxon>
        <taxon>Aspergillaceae</taxon>
        <taxon>Aspergillus</taxon>
        <taxon>Aspergillus subgen. Nidulantes</taxon>
    </lineage>
</organism>
<comment type="caution">
    <text evidence="3">The sequence shown here is derived from an EMBL/GenBank/DDBJ whole genome shotgun (WGS) entry which is preliminary data.</text>
</comment>
<proteinExistence type="predicted"/>
<keyword evidence="1" id="KW-0175">Coiled coil</keyword>
<evidence type="ECO:0000313" key="4">
    <source>
        <dbReference type="Proteomes" id="UP000244073"/>
    </source>
</evidence>
<dbReference type="AlphaFoldDB" id="A0A2T5LYT3"/>
<name>A0A2T5LYT3_9EURO</name>
<evidence type="ECO:0008006" key="5">
    <source>
        <dbReference type="Google" id="ProtNLM"/>
    </source>
</evidence>
<feature type="compositionally biased region" description="Polar residues" evidence="2">
    <location>
        <begin position="1"/>
        <end position="11"/>
    </location>
</feature>
<evidence type="ECO:0000256" key="2">
    <source>
        <dbReference type="SAM" id="MobiDB-lite"/>
    </source>
</evidence>
<evidence type="ECO:0000256" key="1">
    <source>
        <dbReference type="SAM" id="Coils"/>
    </source>
</evidence>
<dbReference type="Proteomes" id="UP000244073">
    <property type="component" value="Unassembled WGS sequence"/>
</dbReference>
<feature type="coiled-coil region" evidence="1">
    <location>
        <begin position="45"/>
        <end position="124"/>
    </location>
</feature>
<protein>
    <recommendedName>
        <fullName evidence="5">BZIP domain-containing protein</fullName>
    </recommendedName>
</protein>
<gene>
    <name evidence="3" type="ORF">P175DRAFT_0492102</name>
</gene>
<feature type="region of interest" description="Disordered" evidence="2">
    <location>
        <begin position="1"/>
        <end position="32"/>
    </location>
</feature>